<dbReference type="GO" id="GO:0000976">
    <property type="term" value="F:transcription cis-regulatory region binding"/>
    <property type="evidence" value="ECO:0007669"/>
    <property type="project" value="TreeGrafter"/>
</dbReference>
<dbReference type="Proteomes" id="UP000492821">
    <property type="component" value="Unassembled WGS sequence"/>
</dbReference>
<dbReference type="Gene3D" id="1.10.390.10">
    <property type="entry name" value="Neutral Protease Domain 2"/>
    <property type="match status" value="1"/>
</dbReference>
<dbReference type="PANTHER" id="PTHR15137:SF9">
    <property type="entry name" value="TRANSCRIPTION INITIATION FACTOR TFIID SUBUNIT 2"/>
    <property type="match status" value="1"/>
</dbReference>
<evidence type="ECO:0000256" key="1">
    <source>
        <dbReference type="ARBA" id="ARBA00004123"/>
    </source>
</evidence>
<dbReference type="PANTHER" id="PTHR15137">
    <property type="entry name" value="TRANSCRIPTION INITIATION FACTOR TFIID"/>
    <property type="match status" value="1"/>
</dbReference>
<dbReference type="GO" id="GO:0008237">
    <property type="term" value="F:metallopeptidase activity"/>
    <property type="evidence" value="ECO:0007669"/>
    <property type="project" value="InterPro"/>
</dbReference>
<evidence type="ECO:0000256" key="3">
    <source>
        <dbReference type="ARBA" id="ARBA00017363"/>
    </source>
</evidence>
<proteinExistence type="inferred from homology"/>
<comment type="similarity">
    <text evidence="2">Belongs to the TAF2 family.</text>
</comment>
<dbReference type="SUPFAM" id="SSF63737">
    <property type="entry name" value="Leukotriene A4 hydrolase N-terminal domain"/>
    <property type="match status" value="1"/>
</dbReference>
<dbReference type="GO" id="GO:0005669">
    <property type="term" value="C:transcription factor TFIID complex"/>
    <property type="evidence" value="ECO:0007669"/>
    <property type="project" value="InterPro"/>
</dbReference>
<sequence>MESADSKTAMVEYLDQRPFRSVAQTIDIENFDFDNRSFTVRTTLYVLSRNSHLRVLTLQLGKSARLPNEDPSIGSSILINNVPATYERRYMKKIETPSGPSLDGYRNAVAGFDSANDHDHLDIHIPERVDSGIGAVLEVSIAARVVKPRNVYFHVEHLPDGSLAPTTHCYTFKNSFGSNSSDWIPCFDDITQHSLFELNIRVPDTTVAQASGEHNETVDNNDGTTTYFFKVNTPTPIANIGFTIGCFDHYTHSEIVDVMFLCPPPYLNIMKHTVAQIGRVFEFFEELLSSRFPFPCFHMVFVYKLPDDYVSYTGLALLPVDILYNKKVIDVVLQTRKHIVHGIASQFFGCFVQPMRYHDLWLTNALARFMTMLYVERAFGYCEYTYEVHQLMKDVCEYENRFGKICLRPRSTADIADCYGNPMSPVLTSPRHFEMAIRKGILIVRMVHNRLGKEPFMKVLHRLINIATHNGGPDKARFNWYLMTVSAESFFASVTSVTGREMPTLIEQWIHGGGHAHFDVRYMFNKRRNVIELEVEQKPKLGRLLYTGPLTISVQETDGAYTHTIQIDKELHHDDLPCHSKTRNKKKKKVMLSIGEEVEIDFGHFDAEATILWIRIDPEMCLIRELQIQQALIHYEYLLQYERDLCAQLNAIEVFKTVSSTITTIDVLNQCLLDDRIFFQVRVQALNAIASARTKLCGSIISSKGMIEIFQEFYGSKSVPSIVASNNIVVLPRSLQKYAIQQPFAKAIATVREESGRCPIENVKFINNLLFYNDNSTNRFSDDFLRAAYIDALGLTLSQSENHSPDMTKLPEAVDIVITRIWRTANEEMMKPTYRRVVQVACLKVICELQRLGHIPVDLEFFWQYVDAESNYKDVRVAAIMCIVKLIKAHGRMNWFVHEMHKTVRFIMQDPDPQFVCEVLKLLAENPPFRFDDPDIKPKTLPINSRELCQTIWSYMVDSDIPPRIRLLHSDLFYVLYGRGVPELYSEPQRTMPVFRSH</sequence>
<evidence type="ECO:0000256" key="5">
    <source>
        <dbReference type="ARBA" id="ARBA00023163"/>
    </source>
</evidence>
<dbReference type="GO" id="GO:0006367">
    <property type="term" value="P:transcription initiation at RNA polymerase II promoter"/>
    <property type="evidence" value="ECO:0007669"/>
    <property type="project" value="TreeGrafter"/>
</dbReference>
<dbReference type="GO" id="GO:0016251">
    <property type="term" value="F:RNA polymerase II general transcription initiation factor activity"/>
    <property type="evidence" value="ECO:0007669"/>
    <property type="project" value="TreeGrafter"/>
</dbReference>
<protein>
    <recommendedName>
        <fullName evidence="3">Transcription initiation factor TFIID subunit 2</fullName>
    </recommendedName>
    <alternativeName>
        <fullName evidence="7">Transcription initiation factor TFIID 150 kDa subunit</fullName>
    </alternativeName>
</protein>
<feature type="domain" description="Transcription initiation factor TFIID subunit 2 TPR repeats" evidence="10">
    <location>
        <begin position="634"/>
        <end position="989"/>
    </location>
</feature>
<evidence type="ECO:0000256" key="6">
    <source>
        <dbReference type="ARBA" id="ARBA00023242"/>
    </source>
</evidence>
<dbReference type="InterPro" id="IPR037813">
    <property type="entry name" value="TAF2"/>
</dbReference>
<evidence type="ECO:0000259" key="10">
    <source>
        <dbReference type="Pfam" id="PF25577"/>
    </source>
</evidence>
<dbReference type="GO" id="GO:0003682">
    <property type="term" value="F:chromatin binding"/>
    <property type="evidence" value="ECO:0007669"/>
    <property type="project" value="TreeGrafter"/>
</dbReference>
<dbReference type="AlphaFoldDB" id="A0A7E4VJ80"/>
<reference evidence="12" key="2">
    <citation type="submission" date="2020-10" db="UniProtKB">
        <authorList>
            <consortium name="WormBaseParasite"/>
        </authorList>
    </citation>
    <scope>IDENTIFICATION</scope>
</reference>
<dbReference type="Pfam" id="PF01433">
    <property type="entry name" value="Peptidase_M1"/>
    <property type="match status" value="1"/>
</dbReference>
<dbReference type="Pfam" id="PF25577">
    <property type="entry name" value="TPR_TAF2_C"/>
    <property type="match status" value="1"/>
</dbReference>
<evidence type="ECO:0000256" key="7">
    <source>
        <dbReference type="ARBA" id="ARBA00033345"/>
    </source>
</evidence>
<evidence type="ECO:0000313" key="12">
    <source>
        <dbReference type="WBParaSite" id="Pan_g21591.t1"/>
    </source>
</evidence>
<dbReference type="InterPro" id="IPR057991">
    <property type="entry name" value="TPR_TAF2_C"/>
</dbReference>
<dbReference type="InterPro" id="IPR027268">
    <property type="entry name" value="Peptidase_M4/M1_CTD_sf"/>
</dbReference>
<dbReference type="SUPFAM" id="SSF55486">
    <property type="entry name" value="Metalloproteases ('zincins'), catalytic domain"/>
    <property type="match status" value="1"/>
</dbReference>
<feature type="domain" description="Transcription initiation factor TFIID subunit 2 Ig-like" evidence="9">
    <location>
        <begin position="514"/>
        <end position="630"/>
    </location>
</feature>
<dbReference type="Pfam" id="PF25316">
    <property type="entry name" value="TAF2_3rd"/>
    <property type="match status" value="1"/>
</dbReference>
<keyword evidence="6" id="KW-0539">Nucleus</keyword>
<dbReference type="Gene3D" id="2.60.40.1730">
    <property type="entry name" value="tricorn interacting facor f3 domain"/>
    <property type="match status" value="1"/>
</dbReference>
<dbReference type="InterPro" id="IPR016024">
    <property type="entry name" value="ARM-type_fold"/>
</dbReference>
<keyword evidence="4" id="KW-0805">Transcription regulation</keyword>
<dbReference type="WBParaSite" id="Pan_g21591.t1">
    <property type="protein sequence ID" value="Pan_g21591.t1"/>
    <property type="gene ID" value="Pan_g21591"/>
</dbReference>
<feature type="domain" description="Peptidase M1 membrane alanine aminopeptidase" evidence="8">
    <location>
        <begin position="278"/>
        <end position="465"/>
    </location>
</feature>
<evidence type="ECO:0000259" key="8">
    <source>
        <dbReference type="Pfam" id="PF01433"/>
    </source>
</evidence>
<organism evidence="11 12">
    <name type="scientific">Panagrellus redivivus</name>
    <name type="common">Microworm</name>
    <dbReference type="NCBI Taxonomy" id="6233"/>
    <lineage>
        <taxon>Eukaryota</taxon>
        <taxon>Metazoa</taxon>
        <taxon>Ecdysozoa</taxon>
        <taxon>Nematoda</taxon>
        <taxon>Chromadorea</taxon>
        <taxon>Rhabditida</taxon>
        <taxon>Tylenchina</taxon>
        <taxon>Panagrolaimomorpha</taxon>
        <taxon>Panagrolaimoidea</taxon>
        <taxon>Panagrolaimidae</taxon>
        <taxon>Panagrellus</taxon>
    </lineage>
</organism>
<dbReference type="SUPFAM" id="SSF48371">
    <property type="entry name" value="ARM repeat"/>
    <property type="match status" value="1"/>
</dbReference>
<evidence type="ECO:0000259" key="9">
    <source>
        <dbReference type="Pfam" id="PF25316"/>
    </source>
</evidence>
<keyword evidence="11" id="KW-1185">Reference proteome</keyword>
<dbReference type="GO" id="GO:0008270">
    <property type="term" value="F:zinc ion binding"/>
    <property type="evidence" value="ECO:0007669"/>
    <property type="project" value="InterPro"/>
</dbReference>
<accession>A0A7E4VJ80</accession>
<evidence type="ECO:0000313" key="11">
    <source>
        <dbReference type="Proteomes" id="UP000492821"/>
    </source>
</evidence>
<reference evidence="11" key="1">
    <citation type="journal article" date="2013" name="Genetics">
        <title>The draft genome and transcriptome of Panagrellus redivivus are shaped by the harsh demands of a free-living lifestyle.</title>
        <authorList>
            <person name="Srinivasan J."/>
            <person name="Dillman A.R."/>
            <person name="Macchietto M.G."/>
            <person name="Heikkinen L."/>
            <person name="Lakso M."/>
            <person name="Fracchia K.M."/>
            <person name="Antoshechkin I."/>
            <person name="Mortazavi A."/>
            <person name="Wong G."/>
            <person name="Sternberg P.W."/>
        </authorList>
    </citation>
    <scope>NUCLEOTIDE SEQUENCE [LARGE SCALE GENOMIC DNA]</scope>
    <source>
        <strain evidence="11">MT8872</strain>
    </source>
</reference>
<dbReference type="InterPro" id="IPR014782">
    <property type="entry name" value="Peptidase_M1_dom"/>
</dbReference>
<evidence type="ECO:0000256" key="4">
    <source>
        <dbReference type="ARBA" id="ARBA00023015"/>
    </source>
</evidence>
<comment type="subcellular location">
    <subcellularLocation>
        <location evidence="1">Nucleus</location>
    </subcellularLocation>
</comment>
<dbReference type="InterPro" id="IPR057345">
    <property type="entry name" value="Ig-like_TAF2"/>
</dbReference>
<evidence type="ECO:0000256" key="2">
    <source>
        <dbReference type="ARBA" id="ARBA00010937"/>
    </source>
</evidence>
<keyword evidence="5" id="KW-0804">Transcription</keyword>
<dbReference type="InterPro" id="IPR042097">
    <property type="entry name" value="Aminopeptidase_N-like_N_sf"/>
</dbReference>
<name>A0A7E4VJ80_PANRE</name>